<organism evidence="2 3">
    <name type="scientific">Paraflavitalea soli</name>
    <dbReference type="NCBI Taxonomy" id="2315862"/>
    <lineage>
        <taxon>Bacteria</taxon>
        <taxon>Pseudomonadati</taxon>
        <taxon>Bacteroidota</taxon>
        <taxon>Chitinophagia</taxon>
        <taxon>Chitinophagales</taxon>
        <taxon>Chitinophagaceae</taxon>
        <taxon>Paraflavitalea</taxon>
    </lineage>
</organism>
<accession>A0A3B7MMV4</accession>
<dbReference type="EMBL" id="CP032157">
    <property type="protein sequence ID" value="AXY75792.1"/>
    <property type="molecule type" value="Genomic_DNA"/>
</dbReference>
<dbReference type="OrthoDB" id="680837at2"/>
<dbReference type="Proteomes" id="UP000263900">
    <property type="component" value="Chromosome"/>
</dbReference>
<dbReference type="KEGG" id="pseg:D3H65_18180"/>
<name>A0A3B7MMV4_9BACT</name>
<evidence type="ECO:0000256" key="1">
    <source>
        <dbReference type="SAM" id="SignalP"/>
    </source>
</evidence>
<feature type="chain" id="PRO_5017779228" evidence="1">
    <location>
        <begin position="20"/>
        <end position="226"/>
    </location>
</feature>
<evidence type="ECO:0000313" key="3">
    <source>
        <dbReference type="Proteomes" id="UP000263900"/>
    </source>
</evidence>
<keyword evidence="3" id="KW-1185">Reference proteome</keyword>
<sequence>MRKITAAFSLLIITAFAQAQGLGSDARSAGRPVAMSRLPDIPDDETVRIKFLNQEWAPGKVTFKNGAPDMKVPLLFDEFGEKLYYLQGGTTMEFNNPIASFKILLLIKGDSTYVTFRNGFAPIHKNTGETFYQVVVDGKFQLLKCKAKTIALYKDEVPEEQRKESIKELMYAVFPDGQIVIIKKDKDYLYNLPKYGDTIRQLAESKKLKLKQEKDIVELFEYLNEQ</sequence>
<dbReference type="AlphaFoldDB" id="A0A3B7MMV4"/>
<reference evidence="2 3" key="1">
    <citation type="submission" date="2018-09" db="EMBL/GenBank/DDBJ databases">
        <title>Genome sequencing of strain 6GH32-13.</title>
        <authorList>
            <person name="Weon H.-Y."/>
            <person name="Heo J."/>
            <person name="Kwon S.-W."/>
        </authorList>
    </citation>
    <scope>NUCLEOTIDE SEQUENCE [LARGE SCALE GENOMIC DNA]</scope>
    <source>
        <strain evidence="2 3">5GH32-13</strain>
    </source>
</reference>
<proteinExistence type="predicted"/>
<evidence type="ECO:0000313" key="2">
    <source>
        <dbReference type="EMBL" id="AXY75792.1"/>
    </source>
</evidence>
<feature type="signal peptide" evidence="1">
    <location>
        <begin position="1"/>
        <end position="19"/>
    </location>
</feature>
<protein>
    <submittedName>
        <fullName evidence="2">Uncharacterized protein</fullName>
    </submittedName>
</protein>
<keyword evidence="1" id="KW-0732">Signal</keyword>
<dbReference type="RefSeq" id="WP_119051673.1">
    <property type="nucleotide sequence ID" value="NZ_CP032157.1"/>
</dbReference>
<gene>
    <name evidence="2" type="ORF">D3H65_18180</name>
</gene>